<evidence type="ECO:0000313" key="2">
    <source>
        <dbReference type="EMBL" id="MBR0560796.1"/>
    </source>
</evidence>
<comment type="caution">
    <text evidence="2">The sequence shown here is derived from an EMBL/GenBank/DDBJ whole genome shotgun (WGS) entry which is preliminary data.</text>
</comment>
<gene>
    <name evidence="2" type="ORF">KB213_12180</name>
</gene>
<feature type="non-terminal residue" evidence="2">
    <location>
        <position position="1"/>
    </location>
</feature>
<accession>A0ABS5EA69</accession>
<dbReference type="Proteomes" id="UP000677812">
    <property type="component" value="Unassembled WGS sequence"/>
</dbReference>
<keyword evidence="3" id="KW-1185">Reference proteome</keyword>
<dbReference type="GO" id="GO:0016798">
    <property type="term" value="F:hydrolase activity, acting on glycosyl bonds"/>
    <property type="evidence" value="ECO:0007669"/>
    <property type="project" value="UniProtKB-KW"/>
</dbReference>
<keyword evidence="2" id="KW-0326">Glycosidase</keyword>
<dbReference type="PANTHER" id="PTHR40446">
    <property type="entry name" value="N-ACETYLGLUCOSAMINE-1-PHOSPHODIESTER ALPHA-N-ACETYLGLUCOSAMINIDASE"/>
    <property type="match status" value="1"/>
</dbReference>
<evidence type="ECO:0000259" key="1">
    <source>
        <dbReference type="Pfam" id="PF09992"/>
    </source>
</evidence>
<dbReference type="InterPro" id="IPR018711">
    <property type="entry name" value="NAGPA"/>
</dbReference>
<proteinExistence type="predicted"/>
<dbReference type="Pfam" id="PF09992">
    <property type="entry name" value="NAGPA"/>
    <property type="match status" value="1"/>
</dbReference>
<dbReference type="EMBL" id="JAGRQH010000090">
    <property type="protein sequence ID" value="MBR0560796.1"/>
    <property type="molecule type" value="Genomic_DNA"/>
</dbReference>
<feature type="non-terminal residue" evidence="2">
    <location>
        <position position="84"/>
    </location>
</feature>
<reference evidence="2 3" key="1">
    <citation type="submission" date="2021-04" db="EMBL/GenBank/DDBJ databases">
        <title>The complete genome sequence of Neokomagataea sp. TBRC 2177.</title>
        <authorList>
            <person name="Charoenyingcharoen P."/>
            <person name="Yukphan P."/>
        </authorList>
    </citation>
    <scope>NUCLEOTIDE SEQUENCE [LARGE SCALE GENOMIC DNA]</scope>
    <source>
        <strain evidence="2 3">TBRC 2177</strain>
    </source>
</reference>
<dbReference type="PANTHER" id="PTHR40446:SF2">
    <property type="entry name" value="N-ACETYLGLUCOSAMINE-1-PHOSPHODIESTER ALPHA-N-ACETYLGLUCOSAMINIDASE"/>
    <property type="match status" value="1"/>
</dbReference>
<sequence length="84" mass="8968">TRHPRSAVCQLKDGKVLLVTVDGRFKGKAEGIRIAELAHLLRILGGKNALNLDGGGSTTLWSASAPDNGVLNKPCDNRQYDNQG</sequence>
<name>A0ABS5EA69_9PROT</name>
<protein>
    <submittedName>
        <fullName evidence="2">Phosphodiester glycosidase family protein</fullName>
    </submittedName>
</protein>
<organism evidence="2 3">
    <name type="scientific">Neokomagataea anthophila</name>
    <dbReference type="NCBI Taxonomy" id="2826925"/>
    <lineage>
        <taxon>Bacteria</taxon>
        <taxon>Pseudomonadati</taxon>
        <taxon>Pseudomonadota</taxon>
        <taxon>Alphaproteobacteria</taxon>
        <taxon>Acetobacterales</taxon>
        <taxon>Acetobacteraceae</taxon>
        <taxon>Neokomagataea</taxon>
    </lineage>
</organism>
<feature type="domain" description="Phosphodiester glycosidase" evidence="1">
    <location>
        <begin position="2"/>
        <end position="78"/>
    </location>
</feature>
<evidence type="ECO:0000313" key="3">
    <source>
        <dbReference type="Proteomes" id="UP000677812"/>
    </source>
</evidence>
<keyword evidence="2" id="KW-0378">Hydrolase</keyword>